<keyword evidence="2" id="KW-1185">Reference proteome</keyword>
<dbReference type="AlphaFoldDB" id="W6RBE4"/>
<dbReference type="KEGG" id="rhl:LPU83_1988"/>
<evidence type="ECO:0000313" key="1">
    <source>
        <dbReference type="EMBL" id="CDM57645.1"/>
    </source>
</evidence>
<organism evidence="1 2">
    <name type="scientific">Rhizobium favelukesii</name>
    <dbReference type="NCBI Taxonomy" id="348824"/>
    <lineage>
        <taxon>Bacteria</taxon>
        <taxon>Pseudomonadati</taxon>
        <taxon>Pseudomonadota</taxon>
        <taxon>Alphaproteobacteria</taxon>
        <taxon>Hyphomicrobiales</taxon>
        <taxon>Rhizobiaceae</taxon>
        <taxon>Rhizobium/Agrobacterium group</taxon>
        <taxon>Rhizobium</taxon>
    </lineage>
</organism>
<protein>
    <submittedName>
        <fullName evidence="1">Uncharacterized protein</fullName>
    </submittedName>
</protein>
<name>W6RBE4_9HYPH</name>
<proteinExistence type="predicted"/>
<sequence length="79" mass="8969">MKFWFIEVLEGGNALYLCGTGVLSSNRDDCLEYTDLDEATEDYEYLESQGYNASINASESPRFTGHSVRARLEYREAAE</sequence>
<dbReference type="EMBL" id="HG916852">
    <property type="protein sequence ID" value="CDM57645.1"/>
    <property type="molecule type" value="Genomic_DNA"/>
</dbReference>
<dbReference type="Proteomes" id="UP000019443">
    <property type="component" value="Chromosome"/>
</dbReference>
<dbReference type="HOGENOM" id="CLU_2603615_0_0_5"/>
<accession>W6RBE4</accession>
<dbReference type="RefSeq" id="WP_157997343.1">
    <property type="nucleotide sequence ID" value="NZ_HG916852.1"/>
</dbReference>
<evidence type="ECO:0000313" key="2">
    <source>
        <dbReference type="Proteomes" id="UP000019443"/>
    </source>
</evidence>
<dbReference type="PATRIC" id="fig|348824.6.peg.2139"/>
<gene>
    <name evidence="1" type="ORF">LPU83_1988</name>
</gene>
<reference evidence="1" key="1">
    <citation type="submission" date="2013-11" db="EMBL/GenBank/DDBJ databases">
        <title>Draft genome sequence of the broad-host-range Rhizobium sp. LPU83 strain, a member of the low-genetic diversity Oregon-like Rhizobium sp. group.</title>
        <authorList>
            <person name="Wibberg D."/>
            <person name="Puehler A."/>
            <person name="Schlueter A."/>
        </authorList>
    </citation>
    <scope>NUCLEOTIDE SEQUENCE [LARGE SCALE GENOMIC DNA]</scope>
    <source>
        <strain evidence="1">LPU83</strain>
    </source>
</reference>